<gene>
    <name evidence="1" type="ORF">TRUGW13939_04853</name>
</gene>
<protein>
    <submittedName>
        <fullName evidence="1">Uncharacterized protein</fullName>
    </submittedName>
</protein>
<evidence type="ECO:0000313" key="2">
    <source>
        <dbReference type="Proteomes" id="UP000509510"/>
    </source>
</evidence>
<name>A0A7H8QUQ0_TALRU</name>
<reference evidence="2" key="1">
    <citation type="submission" date="2020-06" db="EMBL/GenBank/DDBJ databases">
        <title>A chromosome-scale genome assembly of Talaromyces rugulosus W13939.</title>
        <authorList>
            <person name="Wang B."/>
            <person name="Guo L."/>
            <person name="Ye K."/>
            <person name="Wang L."/>
        </authorList>
    </citation>
    <scope>NUCLEOTIDE SEQUENCE [LARGE SCALE GENOMIC DNA]</scope>
    <source>
        <strain evidence="2">W13939</strain>
    </source>
</reference>
<dbReference type="Proteomes" id="UP000509510">
    <property type="component" value="Chromosome II"/>
</dbReference>
<accession>A0A7H8QUQ0</accession>
<dbReference type="AlphaFoldDB" id="A0A7H8QUQ0"/>
<dbReference type="GeneID" id="55992352"/>
<dbReference type="RefSeq" id="XP_035343912.1">
    <property type="nucleotide sequence ID" value="XM_035488019.1"/>
</dbReference>
<evidence type="ECO:0000313" key="1">
    <source>
        <dbReference type="EMBL" id="QKX57734.1"/>
    </source>
</evidence>
<organism evidence="1 2">
    <name type="scientific">Talaromyces rugulosus</name>
    <name type="common">Penicillium rugulosum</name>
    <dbReference type="NCBI Taxonomy" id="121627"/>
    <lineage>
        <taxon>Eukaryota</taxon>
        <taxon>Fungi</taxon>
        <taxon>Dikarya</taxon>
        <taxon>Ascomycota</taxon>
        <taxon>Pezizomycotina</taxon>
        <taxon>Eurotiomycetes</taxon>
        <taxon>Eurotiomycetidae</taxon>
        <taxon>Eurotiales</taxon>
        <taxon>Trichocomaceae</taxon>
        <taxon>Talaromyces</taxon>
        <taxon>Talaromyces sect. Islandici</taxon>
    </lineage>
</organism>
<proteinExistence type="predicted"/>
<sequence>MRAPWVEEEEEEEEEKERDTMLIDSLSMDSNEPDFFNDRSDGIEKTMEEMAIGRTVDVDAIFNIERPPENKEEASNITMLPLSPIEQACLDFCIELLNQHIT</sequence>
<keyword evidence="2" id="KW-1185">Reference proteome</keyword>
<dbReference type="KEGG" id="trg:TRUGW13939_04853"/>
<dbReference type="EMBL" id="CP055899">
    <property type="protein sequence ID" value="QKX57734.1"/>
    <property type="molecule type" value="Genomic_DNA"/>
</dbReference>